<dbReference type="InterPro" id="IPR049792">
    <property type="entry name" value="PA1414-like"/>
</dbReference>
<accession>A0A1I3HD96</accession>
<dbReference type="RefSeq" id="WP_279626726.1">
    <property type="nucleotide sequence ID" value="NZ_CAXBNE010000094.1"/>
</dbReference>
<name>A0A1I3HD96_9PSED</name>
<sequence>MNAKLQQALLDLLSALGLLEKPTLQPIPIRSDKPVAQPADRRRG</sequence>
<dbReference type="STRING" id="425504.SAMN05216206_1921"/>
<dbReference type="Proteomes" id="UP000243606">
    <property type="component" value="Unassembled WGS sequence"/>
</dbReference>
<evidence type="ECO:0000313" key="1">
    <source>
        <dbReference type="EMBL" id="SFI33609.1"/>
    </source>
</evidence>
<keyword evidence="2" id="KW-1185">Reference proteome</keyword>
<reference evidence="2" key="1">
    <citation type="submission" date="2016-10" db="EMBL/GenBank/DDBJ databases">
        <authorList>
            <person name="Varghese N."/>
            <person name="Submissions S."/>
        </authorList>
    </citation>
    <scope>NUCLEOTIDE SEQUENCE [LARGE SCALE GENOMIC DNA]</scope>
    <source>
        <strain evidence="2">LMG 24016</strain>
    </source>
</reference>
<dbReference type="AlphaFoldDB" id="A0A1I3HD96"/>
<protein>
    <submittedName>
        <fullName evidence="1">Uncharacterized protein</fullName>
    </submittedName>
</protein>
<proteinExistence type="predicted"/>
<evidence type="ECO:0000313" key="2">
    <source>
        <dbReference type="Proteomes" id="UP000243606"/>
    </source>
</evidence>
<organism evidence="1 2">
    <name type="scientific">Pseudomonas guineae</name>
    <dbReference type="NCBI Taxonomy" id="425504"/>
    <lineage>
        <taxon>Bacteria</taxon>
        <taxon>Pseudomonadati</taxon>
        <taxon>Pseudomonadota</taxon>
        <taxon>Gammaproteobacteria</taxon>
        <taxon>Pseudomonadales</taxon>
        <taxon>Pseudomonadaceae</taxon>
        <taxon>Pseudomonas</taxon>
    </lineage>
</organism>
<gene>
    <name evidence="1" type="ORF">SAMN05216206_1921</name>
</gene>
<dbReference type="EMBL" id="FOQL01000002">
    <property type="protein sequence ID" value="SFI33609.1"/>
    <property type="molecule type" value="Genomic_DNA"/>
</dbReference>
<dbReference type="NCBIfam" id="NF041729">
    <property type="entry name" value="PA1414_fam"/>
    <property type="match status" value="1"/>
</dbReference>